<evidence type="ECO:0000313" key="2">
    <source>
        <dbReference type="Proteomes" id="UP001197974"/>
    </source>
</evidence>
<dbReference type="EMBL" id="CP129013">
    <property type="protein sequence ID" value="WLR42575.1"/>
    <property type="molecule type" value="Genomic_DNA"/>
</dbReference>
<name>A0ABY9JYA6_9BACI</name>
<sequence>MGMIWARNGGGWLGHFLYNKSIRQHAIDELLSENQIVVVKVEGIKDDFYIKREDIELLRNVEDIPNKEIRFLAPLDNLLWDRLLVEKLFNFNYRWEVYVPKDKRRFGYYVLPVLYGDQLIARFEPEHNRGNEPLQIKNWWWEEGIEITNELEGSVLEACERFCNYLGVRNISEDSRMRIFSQK</sequence>
<proteinExistence type="predicted"/>
<dbReference type="Pfam" id="PF06224">
    <property type="entry name" value="AlkZ-like"/>
    <property type="match status" value="1"/>
</dbReference>
<protein>
    <submittedName>
        <fullName evidence="1">Crosslink repair DNA glycosylase YcaQ family protein</fullName>
    </submittedName>
</protein>
<dbReference type="Proteomes" id="UP001197974">
    <property type="component" value="Chromosome"/>
</dbReference>
<reference evidence="1 2" key="1">
    <citation type="submission" date="2023-06" db="EMBL/GenBank/DDBJ databases">
        <title>Five Gram-positive bacteria isolated from mangrove sediments in Shenzhen, Guangdong, China.</title>
        <authorList>
            <person name="Yu S."/>
            <person name="Zheng W."/>
            <person name="Huang Y."/>
        </authorList>
    </citation>
    <scope>NUCLEOTIDE SEQUENCE [LARGE SCALE GENOMIC DNA]</scope>
    <source>
        <strain evidence="1 2">SaN35-3</strain>
    </source>
</reference>
<evidence type="ECO:0000313" key="1">
    <source>
        <dbReference type="EMBL" id="WLR42575.1"/>
    </source>
</evidence>
<gene>
    <name evidence="1" type="ORF">LC087_18120</name>
</gene>
<dbReference type="PANTHER" id="PTHR30528:SF0">
    <property type="entry name" value="CYTOPLASMIC PROTEIN"/>
    <property type="match status" value="1"/>
</dbReference>
<dbReference type="PANTHER" id="PTHR30528">
    <property type="entry name" value="CYTOPLASMIC PROTEIN"/>
    <property type="match status" value="1"/>
</dbReference>
<accession>A0ABY9JYA6</accession>
<dbReference type="InterPro" id="IPR009351">
    <property type="entry name" value="AlkZ-like"/>
</dbReference>
<organism evidence="1 2">
    <name type="scientific">Bacillus carboniphilus</name>
    <dbReference type="NCBI Taxonomy" id="86663"/>
    <lineage>
        <taxon>Bacteria</taxon>
        <taxon>Bacillati</taxon>
        <taxon>Bacillota</taxon>
        <taxon>Bacilli</taxon>
        <taxon>Bacillales</taxon>
        <taxon>Bacillaceae</taxon>
        <taxon>Bacillus</taxon>
    </lineage>
</organism>
<dbReference type="RefSeq" id="WP_306019769.1">
    <property type="nucleotide sequence ID" value="NZ_CP129013.1"/>
</dbReference>
<keyword evidence="2" id="KW-1185">Reference proteome</keyword>